<evidence type="ECO:0000313" key="2">
    <source>
        <dbReference type="Proteomes" id="UP000290475"/>
    </source>
</evidence>
<reference evidence="1 2" key="1">
    <citation type="submission" date="2017-01" db="EMBL/GenBank/DDBJ databases">
        <title>Lactobacillus chiayiensis sp. nov., a lactic acid bacterium isolated from compost.</title>
        <authorList>
            <person name="Huang C.-H."/>
        </authorList>
    </citation>
    <scope>NUCLEOTIDE SEQUENCE [LARGE SCALE GENOMIC DNA]</scope>
    <source>
        <strain evidence="2">chh01</strain>
    </source>
</reference>
<sequence length="108" mass="12662">MVDIVKQQKNAQINKDMLNKLYDFVLDPDIKDRERRIELMAKADMEKGRYNVAVLHQTLVSLQRESMRFGLSRNVGKFYDDFQVLYDRNLPFGTNCGVLETLISYLDP</sequence>
<proteinExistence type="predicted"/>
<gene>
    <name evidence="1" type="ORF">BVJ53_00925</name>
</gene>
<dbReference type="EMBL" id="MSSM01000001">
    <property type="protein sequence ID" value="RXT30814.1"/>
    <property type="molecule type" value="Genomic_DNA"/>
</dbReference>
<dbReference type="AlphaFoldDB" id="A0A4Q1UFC0"/>
<dbReference type="CDD" id="cd21059">
    <property type="entry name" value="LciA-like"/>
    <property type="match status" value="1"/>
</dbReference>
<dbReference type="RefSeq" id="WP_129300755.1">
    <property type="nucleotide sequence ID" value="NZ_CP074378.1"/>
</dbReference>
<accession>A0A4Q1UFC0</accession>
<dbReference type="Proteomes" id="UP000290475">
    <property type="component" value="Unassembled WGS sequence"/>
</dbReference>
<dbReference type="OrthoDB" id="2242747at2"/>
<evidence type="ECO:0000313" key="1">
    <source>
        <dbReference type="EMBL" id="RXT30814.1"/>
    </source>
</evidence>
<name>A0A4Q1UFC0_9LACO</name>
<organism evidence="1 2">
    <name type="scientific">Lacticaseibacillus chiayiensis</name>
    <dbReference type="NCBI Taxonomy" id="2100821"/>
    <lineage>
        <taxon>Bacteria</taxon>
        <taxon>Bacillati</taxon>
        <taxon>Bacillota</taxon>
        <taxon>Bacilli</taxon>
        <taxon>Lactobacillales</taxon>
        <taxon>Lactobacillaceae</taxon>
        <taxon>Lacticaseibacillus</taxon>
    </lineage>
</organism>
<protein>
    <submittedName>
        <fullName evidence="1">Gar-IM</fullName>
    </submittedName>
</protein>
<comment type="caution">
    <text evidence="1">The sequence shown here is derived from an EMBL/GenBank/DDBJ whole genome shotgun (WGS) entry which is preliminary data.</text>
</comment>